<gene>
    <name evidence="10" type="ORF">JVT61DRAFT_8912</name>
</gene>
<evidence type="ECO:0000256" key="2">
    <source>
        <dbReference type="ARBA" id="ARBA00005179"/>
    </source>
</evidence>
<keyword evidence="7 8" id="KW-0472">Membrane</keyword>
<comment type="subcellular location">
    <subcellularLocation>
        <location evidence="1">Membrane</location>
        <topology evidence="1">Multi-pass membrane protein</topology>
    </subcellularLocation>
</comment>
<feature type="transmembrane region" description="Helical" evidence="8">
    <location>
        <begin position="282"/>
        <end position="303"/>
    </location>
</feature>
<name>A0A8I2YGR0_9AGAM</name>
<keyword evidence="11" id="KW-1185">Reference proteome</keyword>
<evidence type="ECO:0000256" key="1">
    <source>
        <dbReference type="ARBA" id="ARBA00004141"/>
    </source>
</evidence>
<reference evidence="10" key="1">
    <citation type="submission" date="2021-03" db="EMBL/GenBank/DDBJ databases">
        <title>Evolutionary innovations through gain and loss of genes in the ectomycorrhizal Boletales.</title>
        <authorList>
            <person name="Wu G."/>
            <person name="Miyauchi S."/>
            <person name="Morin E."/>
            <person name="Yang Z.-L."/>
            <person name="Xu J."/>
            <person name="Martin F.M."/>
        </authorList>
    </citation>
    <scope>NUCLEOTIDE SEQUENCE</scope>
    <source>
        <strain evidence="10">BR01</strain>
    </source>
</reference>
<proteinExistence type="inferred from homology"/>
<feature type="transmembrane region" description="Helical" evidence="8">
    <location>
        <begin position="337"/>
        <end position="358"/>
    </location>
</feature>
<sequence length="399" mass="44918">MWDAGIIVPTAKVPVNVATFVSYILPPLLLYFTMAVLVITPQTRALRVACWPVVALLAWRATFGLDMTPISSEEIQVELAIPMLVIATRALYWALVKEPLVRQLRPVNSTPSTLMDAFDLVSNFRGYGWDWSRGLYVPRDTRPSDRIGFVSHVILSAVVHAFLLSTFSRALQSFSPVGLGSFVGGSIFDETLPFHMRYLRSSILCIMGGIVAYFSLQMNHDLCTLVGVLFLGQDPAQWPPSLDAPWRATSLADFWGRRWHQLLRHLFLVQGGYPLGFLFDRAGLVIGAFLSSAVFHHILLYSLDRTSRLWWMLAGFGMMGPGILAERAFERWTGRKVGGFAGWVWTMAWLVCWGNWIVDGFVRAALFRSTSAWVDVVPVLPTRYDINLDSFQYLYQPTA</sequence>
<dbReference type="PANTHER" id="PTHR31595:SF57">
    <property type="entry name" value="OS04G0481900 PROTEIN"/>
    <property type="match status" value="1"/>
</dbReference>
<feature type="domain" description="Wax synthase" evidence="9">
    <location>
        <begin position="238"/>
        <end position="309"/>
    </location>
</feature>
<dbReference type="PANTHER" id="PTHR31595">
    <property type="entry name" value="LONG-CHAIN-ALCOHOL O-FATTY-ACYLTRANSFERASE 3-RELATED"/>
    <property type="match status" value="1"/>
</dbReference>
<dbReference type="InterPro" id="IPR032805">
    <property type="entry name" value="Wax_synthase_dom"/>
</dbReference>
<dbReference type="GO" id="GO:0016020">
    <property type="term" value="C:membrane"/>
    <property type="evidence" value="ECO:0007669"/>
    <property type="project" value="UniProtKB-SubCell"/>
</dbReference>
<evidence type="ECO:0000313" key="10">
    <source>
        <dbReference type="EMBL" id="KAG6371904.1"/>
    </source>
</evidence>
<evidence type="ECO:0000256" key="8">
    <source>
        <dbReference type="SAM" id="Phobius"/>
    </source>
</evidence>
<dbReference type="GO" id="GO:0008374">
    <property type="term" value="F:O-acyltransferase activity"/>
    <property type="evidence" value="ECO:0007669"/>
    <property type="project" value="InterPro"/>
</dbReference>
<keyword evidence="6 8" id="KW-1133">Transmembrane helix</keyword>
<dbReference type="AlphaFoldDB" id="A0A8I2YGR0"/>
<feature type="transmembrane region" description="Helical" evidence="8">
    <location>
        <begin position="198"/>
        <end position="216"/>
    </location>
</feature>
<dbReference type="Pfam" id="PF13813">
    <property type="entry name" value="MBOAT_2"/>
    <property type="match status" value="1"/>
</dbReference>
<dbReference type="GO" id="GO:0006629">
    <property type="term" value="P:lipid metabolic process"/>
    <property type="evidence" value="ECO:0007669"/>
    <property type="project" value="InterPro"/>
</dbReference>
<protein>
    <recommendedName>
        <fullName evidence="9">Wax synthase domain-containing protein</fullName>
    </recommendedName>
</protein>
<keyword evidence="4" id="KW-0808">Transferase</keyword>
<feature type="transmembrane region" description="Helical" evidence="8">
    <location>
        <begin position="309"/>
        <end position="325"/>
    </location>
</feature>
<keyword evidence="5 8" id="KW-0812">Transmembrane</keyword>
<evidence type="ECO:0000256" key="3">
    <source>
        <dbReference type="ARBA" id="ARBA00007282"/>
    </source>
</evidence>
<evidence type="ECO:0000256" key="4">
    <source>
        <dbReference type="ARBA" id="ARBA00022679"/>
    </source>
</evidence>
<comment type="caution">
    <text evidence="10">The sequence shown here is derived from an EMBL/GenBank/DDBJ whole genome shotgun (WGS) entry which is preliminary data.</text>
</comment>
<feature type="transmembrane region" description="Helical" evidence="8">
    <location>
        <begin position="20"/>
        <end position="39"/>
    </location>
</feature>
<accession>A0A8I2YGR0</accession>
<evidence type="ECO:0000313" key="11">
    <source>
        <dbReference type="Proteomes" id="UP000683000"/>
    </source>
</evidence>
<evidence type="ECO:0000256" key="7">
    <source>
        <dbReference type="ARBA" id="ARBA00023136"/>
    </source>
</evidence>
<dbReference type="EMBL" id="JAGFBS010000031">
    <property type="protein sequence ID" value="KAG6371904.1"/>
    <property type="molecule type" value="Genomic_DNA"/>
</dbReference>
<dbReference type="Proteomes" id="UP000683000">
    <property type="component" value="Unassembled WGS sequence"/>
</dbReference>
<comment type="pathway">
    <text evidence="2">Secondary metabolite biosynthesis.</text>
</comment>
<evidence type="ECO:0000256" key="5">
    <source>
        <dbReference type="ARBA" id="ARBA00022692"/>
    </source>
</evidence>
<organism evidence="10 11">
    <name type="scientific">Boletus reticuloceps</name>
    <dbReference type="NCBI Taxonomy" id="495285"/>
    <lineage>
        <taxon>Eukaryota</taxon>
        <taxon>Fungi</taxon>
        <taxon>Dikarya</taxon>
        <taxon>Basidiomycota</taxon>
        <taxon>Agaricomycotina</taxon>
        <taxon>Agaricomycetes</taxon>
        <taxon>Agaricomycetidae</taxon>
        <taxon>Boletales</taxon>
        <taxon>Boletineae</taxon>
        <taxon>Boletaceae</taxon>
        <taxon>Boletoideae</taxon>
        <taxon>Boletus</taxon>
    </lineage>
</organism>
<comment type="similarity">
    <text evidence="3">Belongs to the wax synthase family.</text>
</comment>
<dbReference type="OrthoDB" id="1077582at2759"/>
<dbReference type="InterPro" id="IPR044851">
    <property type="entry name" value="Wax_synthase"/>
</dbReference>
<evidence type="ECO:0000256" key="6">
    <source>
        <dbReference type="ARBA" id="ARBA00022989"/>
    </source>
</evidence>
<evidence type="ECO:0000259" key="9">
    <source>
        <dbReference type="Pfam" id="PF13813"/>
    </source>
</evidence>